<evidence type="ECO:0000313" key="3">
    <source>
        <dbReference type="Proteomes" id="UP001371456"/>
    </source>
</evidence>
<dbReference type="Proteomes" id="UP001371456">
    <property type="component" value="Unassembled WGS sequence"/>
</dbReference>
<feature type="compositionally biased region" description="Polar residues" evidence="1">
    <location>
        <begin position="39"/>
        <end position="48"/>
    </location>
</feature>
<feature type="compositionally biased region" description="Basic and acidic residues" evidence="1">
    <location>
        <begin position="57"/>
        <end position="67"/>
    </location>
</feature>
<protein>
    <submittedName>
        <fullName evidence="2">Uncharacterized protein</fullName>
    </submittedName>
</protein>
<feature type="compositionally biased region" description="Acidic residues" evidence="1">
    <location>
        <begin position="89"/>
        <end position="101"/>
    </location>
</feature>
<dbReference type="AlphaFoldDB" id="A0AAN8Y910"/>
<comment type="caution">
    <text evidence="2">The sequence shown here is derived from an EMBL/GenBank/DDBJ whole genome shotgun (WGS) entry which is preliminary data.</text>
</comment>
<feature type="region of interest" description="Disordered" evidence="1">
    <location>
        <begin position="1"/>
        <end position="104"/>
    </location>
</feature>
<dbReference type="PANTHER" id="PTHR33130:SF40">
    <property type="entry name" value="CHROMOGRANIN (DUF1639)"/>
    <property type="match status" value="1"/>
</dbReference>
<accession>A0AAN8Y910</accession>
<dbReference type="InterPro" id="IPR012438">
    <property type="entry name" value="DUF1639"/>
</dbReference>
<organism evidence="2 3">
    <name type="scientific">Solanum bulbocastanum</name>
    <name type="common">Wild potato</name>
    <dbReference type="NCBI Taxonomy" id="147425"/>
    <lineage>
        <taxon>Eukaryota</taxon>
        <taxon>Viridiplantae</taxon>
        <taxon>Streptophyta</taxon>
        <taxon>Embryophyta</taxon>
        <taxon>Tracheophyta</taxon>
        <taxon>Spermatophyta</taxon>
        <taxon>Magnoliopsida</taxon>
        <taxon>eudicotyledons</taxon>
        <taxon>Gunneridae</taxon>
        <taxon>Pentapetalae</taxon>
        <taxon>asterids</taxon>
        <taxon>lamiids</taxon>
        <taxon>Solanales</taxon>
        <taxon>Solanaceae</taxon>
        <taxon>Solanoideae</taxon>
        <taxon>Solaneae</taxon>
        <taxon>Solanum</taxon>
    </lineage>
</organism>
<dbReference type="EMBL" id="JBANQN010000008">
    <property type="protein sequence ID" value="KAK6783071.1"/>
    <property type="molecule type" value="Genomic_DNA"/>
</dbReference>
<sequence>MAAAPVKSQPLHYFSLPQLKWGNKSHTNANHRFRRRDSPPSNGDNPPQTADVDGGSDSEKVQPRSEAEADPNGVSYLQGGDEHEKEVKEEEEEEEEEEEVGCEEREVKLWNLRPRRGVTKVETTLLKNVEMRVESSNHMQRSQRLKDNADGNGVGSGKKGKKKLWISLSREEIEEDVYSMTGSRPARRPKKRSKTIQKQLDNVFPGLYLVGLTADSFRVNDTTIWHSWCIRIFATVEKILQGLRNTSAGKLKALRTAAFMPRL</sequence>
<gene>
    <name evidence="2" type="ORF">RDI58_020867</name>
</gene>
<evidence type="ECO:0000256" key="1">
    <source>
        <dbReference type="SAM" id="MobiDB-lite"/>
    </source>
</evidence>
<dbReference type="PANTHER" id="PTHR33130">
    <property type="entry name" value="PUTATIVE (DUF1639)-RELATED"/>
    <property type="match status" value="1"/>
</dbReference>
<reference evidence="2 3" key="1">
    <citation type="submission" date="2024-02" db="EMBL/GenBank/DDBJ databases">
        <title>de novo genome assembly of Solanum bulbocastanum strain 11H21.</title>
        <authorList>
            <person name="Hosaka A.J."/>
        </authorList>
    </citation>
    <scope>NUCLEOTIDE SEQUENCE [LARGE SCALE GENOMIC DNA]</scope>
    <source>
        <tissue evidence="2">Young leaves</tissue>
    </source>
</reference>
<name>A0AAN8Y910_SOLBU</name>
<dbReference type="Pfam" id="PF07797">
    <property type="entry name" value="DUF1639"/>
    <property type="match status" value="1"/>
</dbReference>
<feature type="region of interest" description="Disordered" evidence="1">
    <location>
        <begin position="133"/>
        <end position="161"/>
    </location>
</feature>
<keyword evidence="3" id="KW-1185">Reference proteome</keyword>
<evidence type="ECO:0000313" key="2">
    <source>
        <dbReference type="EMBL" id="KAK6783071.1"/>
    </source>
</evidence>
<proteinExistence type="predicted"/>